<dbReference type="AlphaFoldDB" id="A0A918C0Z1"/>
<reference evidence="1" key="1">
    <citation type="journal article" date="2014" name="Int. J. Syst. Evol. Microbiol.">
        <title>Complete genome sequence of Corynebacterium casei LMG S-19264T (=DSM 44701T), isolated from a smear-ripened cheese.</title>
        <authorList>
            <consortium name="US DOE Joint Genome Institute (JGI-PGF)"/>
            <person name="Walter F."/>
            <person name="Albersmeier A."/>
            <person name="Kalinowski J."/>
            <person name="Ruckert C."/>
        </authorList>
    </citation>
    <scope>NUCLEOTIDE SEQUENCE</scope>
    <source>
        <strain evidence="1">JCM 4346</strain>
    </source>
</reference>
<evidence type="ECO:0000313" key="2">
    <source>
        <dbReference type="Proteomes" id="UP000658320"/>
    </source>
</evidence>
<sequence length="57" mass="6291">MPRYLSLVRIDESTIPAEGPSPELMQRMGELIEEITKAGVMLDTAGCSRRRRAPGCT</sequence>
<organism evidence="1 2">
    <name type="scientific">Streptomyces aurantiogriseus</name>
    <dbReference type="NCBI Taxonomy" id="66870"/>
    <lineage>
        <taxon>Bacteria</taxon>
        <taxon>Bacillati</taxon>
        <taxon>Actinomycetota</taxon>
        <taxon>Actinomycetes</taxon>
        <taxon>Kitasatosporales</taxon>
        <taxon>Streptomycetaceae</taxon>
        <taxon>Streptomyces</taxon>
    </lineage>
</organism>
<name>A0A918C0Z1_9ACTN</name>
<keyword evidence="2" id="KW-1185">Reference proteome</keyword>
<dbReference type="EMBL" id="BMSX01000003">
    <property type="protein sequence ID" value="GGR00115.1"/>
    <property type="molecule type" value="Genomic_DNA"/>
</dbReference>
<evidence type="ECO:0000313" key="1">
    <source>
        <dbReference type="EMBL" id="GGR00115.1"/>
    </source>
</evidence>
<protein>
    <submittedName>
        <fullName evidence="1">Uncharacterized protein</fullName>
    </submittedName>
</protein>
<proteinExistence type="predicted"/>
<gene>
    <name evidence="1" type="ORF">GCM10010251_14250</name>
</gene>
<comment type="caution">
    <text evidence="1">The sequence shown here is derived from an EMBL/GenBank/DDBJ whole genome shotgun (WGS) entry which is preliminary data.</text>
</comment>
<reference evidence="1" key="2">
    <citation type="submission" date="2020-09" db="EMBL/GenBank/DDBJ databases">
        <authorList>
            <person name="Sun Q."/>
            <person name="Ohkuma M."/>
        </authorList>
    </citation>
    <scope>NUCLEOTIDE SEQUENCE</scope>
    <source>
        <strain evidence="1">JCM 4346</strain>
    </source>
</reference>
<dbReference type="Proteomes" id="UP000658320">
    <property type="component" value="Unassembled WGS sequence"/>
</dbReference>
<accession>A0A918C0Z1</accession>